<sequence>MEAKEQNGEWVLSFRDQQHKLNTEQDAEELAAAIENAPHVDVLELQGNTIGVGAGQRLAVALEHHPELKLSLVFPTYCRRLQRSFCDAMIRSGTALVELDLSDNAFGPVGAEGIEKFLESPSAYSLEVLKLNNNGLGAGGKVNKTGLCLWIGIVSFCSFSQ</sequence>
<evidence type="ECO:0000313" key="6">
    <source>
        <dbReference type="WBParaSite" id="GPUH_0000090701-mRNA-1"/>
    </source>
</evidence>
<keyword evidence="5" id="KW-1185">Reference proteome</keyword>
<dbReference type="GO" id="GO:0005829">
    <property type="term" value="C:cytosol"/>
    <property type="evidence" value="ECO:0007669"/>
    <property type="project" value="TreeGrafter"/>
</dbReference>
<evidence type="ECO:0000256" key="1">
    <source>
        <dbReference type="ARBA" id="ARBA00022468"/>
    </source>
</evidence>
<dbReference type="GO" id="GO:0005634">
    <property type="term" value="C:nucleus"/>
    <property type="evidence" value="ECO:0007669"/>
    <property type="project" value="TreeGrafter"/>
</dbReference>
<dbReference type="SMART" id="SM00368">
    <property type="entry name" value="LRR_RI"/>
    <property type="match status" value="3"/>
</dbReference>
<dbReference type="GO" id="GO:0006913">
    <property type="term" value="P:nucleocytoplasmic transport"/>
    <property type="evidence" value="ECO:0007669"/>
    <property type="project" value="TreeGrafter"/>
</dbReference>
<evidence type="ECO:0000256" key="2">
    <source>
        <dbReference type="ARBA" id="ARBA00022614"/>
    </source>
</evidence>
<dbReference type="GO" id="GO:0048471">
    <property type="term" value="C:perinuclear region of cytoplasm"/>
    <property type="evidence" value="ECO:0007669"/>
    <property type="project" value="TreeGrafter"/>
</dbReference>
<dbReference type="PANTHER" id="PTHR24113">
    <property type="entry name" value="RAN GTPASE-ACTIVATING PROTEIN 1"/>
    <property type="match status" value="1"/>
</dbReference>
<dbReference type="AlphaFoldDB" id="A0A183CWR6"/>
<organism evidence="6">
    <name type="scientific">Gongylonema pulchrum</name>
    <dbReference type="NCBI Taxonomy" id="637853"/>
    <lineage>
        <taxon>Eukaryota</taxon>
        <taxon>Metazoa</taxon>
        <taxon>Ecdysozoa</taxon>
        <taxon>Nematoda</taxon>
        <taxon>Chromadorea</taxon>
        <taxon>Rhabditida</taxon>
        <taxon>Spirurina</taxon>
        <taxon>Spiruromorpha</taxon>
        <taxon>Spiruroidea</taxon>
        <taxon>Gongylonematidae</taxon>
        <taxon>Gongylonema</taxon>
    </lineage>
</organism>
<dbReference type="WBParaSite" id="GPUH_0000090701-mRNA-1">
    <property type="protein sequence ID" value="GPUH_0000090701-mRNA-1"/>
    <property type="gene ID" value="GPUH_0000090701"/>
</dbReference>
<dbReference type="SUPFAM" id="SSF52047">
    <property type="entry name" value="RNI-like"/>
    <property type="match status" value="1"/>
</dbReference>
<dbReference type="InterPro" id="IPR032675">
    <property type="entry name" value="LRR_dom_sf"/>
</dbReference>
<evidence type="ECO:0000313" key="4">
    <source>
        <dbReference type="EMBL" id="VDK29001.1"/>
    </source>
</evidence>
<gene>
    <name evidence="4" type="ORF">GPUH_LOCUS907</name>
</gene>
<dbReference type="Proteomes" id="UP000271098">
    <property type="component" value="Unassembled WGS sequence"/>
</dbReference>
<name>A0A183CWR6_9BILA</name>
<keyword evidence="2" id="KW-0433">Leucine-rich repeat</keyword>
<dbReference type="PANTHER" id="PTHR24113:SF12">
    <property type="entry name" value="RAN GTPASE-ACTIVATING PROTEIN 1"/>
    <property type="match status" value="1"/>
</dbReference>
<dbReference type="GO" id="GO:0005096">
    <property type="term" value="F:GTPase activator activity"/>
    <property type="evidence" value="ECO:0007669"/>
    <property type="project" value="UniProtKB-KW"/>
</dbReference>
<dbReference type="Gene3D" id="3.80.10.10">
    <property type="entry name" value="Ribonuclease Inhibitor"/>
    <property type="match status" value="1"/>
</dbReference>
<evidence type="ECO:0000256" key="3">
    <source>
        <dbReference type="ARBA" id="ARBA00022737"/>
    </source>
</evidence>
<evidence type="ECO:0000313" key="5">
    <source>
        <dbReference type="Proteomes" id="UP000271098"/>
    </source>
</evidence>
<protein>
    <submittedName>
        <fullName evidence="6">Ran gtpase-activating protein</fullName>
    </submittedName>
</protein>
<reference evidence="6" key="1">
    <citation type="submission" date="2016-06" db="UniProtKB">
        <authorList>
            <consortium name="WormBaseParasite"/>
        </authorList>
    </citation>
    <scope>IDENTIFICATION</scope>
</reference>
<dbReference type="GO" id="GO:0031267">
    <property type="term" value="F:small GTPase binding"/>
    <property type="evidence" value="ECO:0007669"/>
    <property type="project" value="TreeGrafter"/>
</dbReference>
<keyword evidence="1" id="KW-0343">GTPase activation</keyword>
<proteinExistence type="predicted"/>
<dbReference type="InterPro" id="IPR001611">
    <property type="entry name" value="Leu-rich_rpt"/>
</dbReference>
<dbReference type="EMBL" id="UYRT01000957">
    <property type="protein sequence ID" value="VDK29001.1"/>
    <property type="molecule type" value="Genomic_DNA"/>
</dbReference>
<reference evidence="4 5" key="2">
    <citation type="submission" date="2018-11" db="EMBL/GenBank/DDBJ databases">
        <authorList>
            <consortium name="Pathogen Informatics"/>
        </authorList>
    </citation>
    <scope>NUCLEOTIDE SEQUENCE [LARGE SCALE GENOMIC DNA]</scope>
</reference>
<keyword evidence="3" id="KW-0677">Repeat</keyword>
<dbReference type="Pfam" id="PF13516">
    <property type="entry name" value="LRR_6"/>
    <property type="match status" value="1"/>
</dbReference>
<dbReference type="OrthoDB" id="184583at2759"/>
<dbReference type="InterPro" id="IPR027038">
    <property type="entry name" value="RanGap"/>
</dbReference>
<accession>A0A183CWR6</accession>